<dbReference type="InterPro" id="IPR013324">
    <property type="entry name" value="RNA_pol_sigma_r3/r4-like"/>
</dbReference>
<dbReference type="Pfam" id="PF08281">
    <property type="entry name" value="Sigma70_r4_2"/>
    <property type="match status" value="1"/>
</dbReference>
<dbReference type="Gene3D" id="1.10.1740.10">
    <property type="match status" value="1"/>
</dbReference>
<feature type="domain" description="RNA polymerase sigma factor 70 region 4 type 2" evidence="6">
    <location>
        <begin position="120"/>
        <end position="165"/>
    </location>
</feature>
<protein>
    <submittedName>
        <fullName evidence="7">Heme uptake regulator</fullName>
    </submittedName>
</protein>
<dbReference type="PANTHER" id="PTHR43133">
    <property type="entry name" value="RNA POLYMERASE ECF-TYPE SIGMA FACTO"/>
    <property type="match status" value="1"/>
</dbReference>
<reference evidence="7 8" key="1">
    <citation type="submission" date="2016-03" db="EMBL/GenBank/DDBJ databases">
        <authorList>
            <consortium name="Pathogen Informatics"/>
        </authorList>
    </citation>
    <scope>NUCLEOTIDE SEQUENCE [LARGE SCALE GENOMIC DNA]</scope>
    <source>
        <strain evidence="7 8">NCTC13364</strain>
    </source>
</reference>
<dbReference type="Proteomes" id="UP000077037">
    <property type="component" value="Unassembled WGS sequence"/>
</dbReference>
<evidence type="ECO:0000256" key="1">
    <source>
        <dbReference type="ARBA" id="ARBA00010641"/>
    </source>
</evidence>
<dbReference type="InterPro" id="IPR039425">
    <property type="entry name" value="RNA_pol_sigma-70-like"/>
</dbReference>
<dbReference type="Pfam" id="PF04542">
    <property type="entry name" value="Sigma70_r2"/>
    <property type="match status" value="1"/>
</dbReference>
<dbReference type="SUPFAM" id="SSF88946">
    <property type="entry name" value="Sigma2 domain of RNA polymerase sigma factors"/>
    <property type="match status" value="1"/>
</dbReference>
<dbReference type="InterPro" id="IPR013249">
    <property type="entry name" value="RNA_pol_sigma70_r4_t2"/>
</dbReference>
<accession>A0A157NJY4</accession>
<evidence type="ECO:0000256" key="3">
    <source>
        <dbReference type="ARBA" id="ARBA00023082"/>
    </source>
</evidence>
<dbReference type="EMBL" id="FKBS01000014">
    <property type="protein sequence ID" value="SAI21336.1"/>
    <property type="molecule type" value="Genomic_DNA"/>
</dbReference>
<dbReference type="InterPro" id="IPR013325">
    <property type="entry name" value="RNA_pol_sigma_r2"/>
</dbReference>
<evidence type="ECO:0000259" key="6">
    <source>
        <dbReference type="Pfam" id="PF08281"/>
    </source>
</evidence>
<dbReference type="AlphaFoldDB" id="A0A157NJY4"/>
<dbReference type="InterPro" id="IPR036388">
    <property type="entry name" value="WH-like_DNA-bd_sf"/>
</dbReference>
<proteinExistence type="inferred from homology"/>
<dbReference type="GO" id="GO:0016987">
    <property type="term" value="F:sigma factor activity"/>
    <property type="evidence" value="ECO:0007669"/>
    <property type="project" value="UniProtKB-KW"/>
</dbReference>
<dbReference type="GO" id="GO:0003677">
    <property type="term" value="F:DNA binding"/>
    <property type="evidence" value="ECO:0007669"/>
    <property type="project" value="InterPro"/>
</dbReference>
<comment type="similarity">
    <text evidence="1">Belongs to the sigma-70 factor family. ECF subfamily.</text>
</comment>
<evidence type="ECO:0000259" key="5">
    <source>
        <dbReference type="Pfam" id="PF04542"/>
    </source>
</evidence>
<evidence type="ECO:0000256" key="2">
    <source>
        <dbReference type="ARBA" id="ARBA00023015"/>
    </source>
</evidence>
<dbReference type="SUPFAM" id="SSF88659">
    <property type="entry name" value="Sigma3 and sigma4 domains of RNA polymerase sigma factors"/>
    <property type="match status" value="1"/>
</dbReference>
<feature type="domain" description="RNA polymerase sigma-70 region 2" evidence="5">
    <location>
        <begin position="16"/>
        <end position="82"/>
    </location>
</feature>
<dbReference type="PANTHER" id="PTHR43133:SF63">
    <property type="entry name" value="RNA POLYMERASE SIGMA FACTOR FECI-RELATED"/>
    <property type="match status" value="1"/>
</dbReference>
<keyword evidence="4" id="KW-0804">Transcription</keyword>
<dbReference type="NCBIfam" id="TIGR02937">
    <property type="entry name" value="sigma70-ECF"/>
    <property type="match status" value="1"/>
</dbReference>
<keyword evidence="2" id="KW-0805">Transcription regulation</keyword>
<evidence type="ECO:0000313" key="7">
    <source>
        <dbReference type="EMBL" id="SAI21336.1"/>
    </source>
</evidence>
<dbReference type="RefSeq" id="WP_082887156.1">
    <property type="nucleotide sequence ID" value="NZ_FKBS01000014.1"/>
</dbReference>
<organism evidence="7 8">
    <name type="scientific">Bordetella ansorpii</name>
    <dbReference type="NCBI Taxonomy" id="288768"/>
    <lineage>
        <taxon>Bacteria</taxon>
        <taxon>Pseudomonadati</taxon>
        <taxon>Pseudomonadota</taxon>
        <taxon>Betaproteobacteria</taxon>
        <taxon>Burkholderiales</taxon>
        <taxon>Alcaligenaceae</taxon>
        <taxon>Bordetella</taxon>
    </lineage>
</organism>
<gene>
    <name evidence="7" type="primary">hurI_2</name>
    <name evidence="7" type="ORF">SAMEA1982600_01712</name>
</gene>
<name>A0A157NJY4_9BORD</name>
<dbReference type="OrthoDB" id="8687055at2"/>
<dbReference type="InterPro" id="IPR014284">
    <property type="entry name" value="RNA_pol_sigma-70_dom"/>
</dbReference>
<evidence type="ECO:0000256" key="4">
    <source>
        <dbReference type="ARBA" id="ARBA00023163"/>
    </source>
</evidence>
<keyword evidence="3" id="KW-0731">Sigma factor</keyword>
<dbReference type="Gene3D" id="1.10.10.10">
    <property type="entry name" value="Winged helix-like DNA-binding domain superfamily/Winged helix DNA-binding domain"/>
    <property type="match status" value="1"/>
</dbReference>
<dbReference type="InterPro" id="IPR007627">
    <property type="entry name" value="RNA_pol_sigma70_r2"/>
</dbReference>
<sequence length="170" mass="19566">MTVTVDPGRQHALHGLYTENHHWLVELLLRRLRHRGDAQDIASETFLQIVASPDDPRGIREPRAYLTCIAKRLAYRLYRRRDLERAYLDRIALMEPAYAPSPEQCALELETILRMDAKLYGLPPDVRAAFLYSVFDELSYDEIAVRLRISSRTVARHVKRALLHCVAAGS</sequence>
<evidence type="ECO:0000313" key="8">
    <source>
        <dbReference type="Proteomes" id="UP000077037"/>
    </source>
</evidence>
<dbReference type="GO" id="GO:0006352">
    <property type="term" value="P:DNA-templated transcription initiation"/>
    <property type="evidence" value="ECO:0007669"/>
    <property type="project" value="InterPro"/>
</dbReference>